<evidence type="ECO:0000256" key="1">
    <source>
        <dbReference type="ARBA" id="ARBA00004370"/>
    </source>
</evidence>
<evidence type="ECO:0000313" key="8">
    <source>
        <dbReference type="Proteomes" id="UP000647241"/>
    </source>
</evidence>
<dbReference type="EMBL" id="BMGT01000002">
    <property type="protein sequence ID" value="GGG73092.1"/>
    <property type="molecule type" value="Genomic_DNA"/>
</dbReference>
<organism evidence="7 8">
    <name type="scientific">Edaphobacter dinghuensis</name>
    <dbReference type="NCBI Taxonomy" id="1560005"/>
    <lineage>
        <taxon>Bacteria</taxon>
        <taxon>Pseudomonadati</taxon>
        <taxon>Acidobacteriota</taxon>
        <taxon>Terriglobia</taxon>
        <taxon>Terriglobales</taxon>
        <taxon>Acidobacteriaceae</taxon>
        <taxon>Edaphobacter</taxon>
    </lineage>
</organism>
<comment type="subcellular location">
    <subcellularLocation>
        <location evidence="1">Membrane</location>
    </subcellularLocation>
</comment>
<dbReference type="Pfam" id="PF13664">
    <property type="entry name" value="DUF4149"/>
    <property type="match status" value="1"/>
</dbReference>
<keyword evidence="3 5" id="KW-1133">Transmembrane helix</keyword>
<accession>A0A917HAN8</accession>
<comment type="caution">
    <text evidence="7">The sequence shown here is derived from an EMBL/GenBank/DDBJ whole genome shotgun (WGS) entry which is preliminary data.</text>
</comment>
<keyword evidence="4 5" id="KW-0472">Membrane</keyword>
<reference evidence="7" key="1">
    <citation type="journal article" date="2014" name="Int. J. Syst. Evol. Microbiol.">
        <title>Complete genome sequence of Corynebacterium casei LMG S-19264T (=DSM 44701T), isolated from a smear-ripened cheese.</title>
        <authorList>
            <consortium name="US DOE Joint Genome Institute (JGI-PGF)"/>
            <person name="Walter F."/>
            <person name="Albersmeier A."/>
            <person name="Kalinowski J."/>
            <person name="Ruckert C."/>
        </authorList>
    </citation>
    <scope>NUCLEOTIDE SEQUENCE</scope>
    <source>
        <strain evidence="7">CGMCC 1.12997</strain>
    </source>
</reference>
<gene>
    <name evidence="7" type="ORF">GCM10011585_14450</name>
</gene>
<protein>
    <recommendedName>
        <fullName evidence="6">TMEM205-like domain-containing protein</fullName>
    </recommendedName>
</protein>
<dbReference type="GO" id="GO:0016020">
    <property type="term" value="C:membrane"/>
    <property type="evidence" value="ECO:0007669"/>
    <property type="project" value="UniProtKB-SubCell"/>
</dbReference>
<evidence type="ECO:0000313" key="7">
    <source>
        <dbReference type="EMBL" id="GGG73092.1"/>
    </source>
</evidence>
<keyword evidence="8" id="KW-1185">Reference proteome</keyword>
<reference evidence="7" key="2">
    <citation type="submission" date="2020-09" db="EMBL/GenBank/DDBJ databases">
        <authorList>
            <person name="Sun Q."/>
            <person name="Zhou Y."/>
        </authorList>
    </citation>
    <scope>NUCLEOTIDE SEQUENCE</scope>
    <source>
        <strain evidence="7">CGMCC 1.12997</strain>
    </source>
</reference>
<evidence type="ECO:0000256" key="5">
    <source>
        <dbReference type="SAM" id="Phobius"/>
    </source>
</evidence>
<sequence length="162" mass="17369">MLAMVAWVGGLAFFAFVVAPVAFGRLASAHEAGLVVGGTLRILHWIGLIGGGVFCLSTAILWLRAEVPARAGFAVEMALTIVMLAITAYSQFSILPAMEVDRVQAGGQIEVAAMTDPARQDFERLHTLSERLEGFVLLCGLGVVLFLARESQWPETGKIKLI</sequence>
<dbReference type="InterPro" id="IPR025423">
    <property type="entry name" value="TMEM205-like"/>
</dbReference>
<feature type="transmembrane region" description="Helical" evidence="5">
    <location>
        <begin position="71"/>
        <end position="92"/>
    </location>
</feature>
<evidence type="ECO:0000256" key="3">
    <source>
        <dbReference type="ARBA" id="ARBA00022989"/>
    </source>
</evidence>
<evidence type="ECO:0000256" key="4">
    <source>
        <dbReference type="ARBA" id="ARBA00023136"/>
    </source>
</evidence>
<evidence type="ECO:0000256" key="2">
    <source>
        <dbReference type="ARBA" id="ARBA00022692"/>
    </source>
</evidence>
<feature type="domain" description="TMEM205-like" evidence="6">
    <location>
        <begin position="2"/>
        <end position="99"/>
    </location>
</feature>
<evidence type="ECO:0000259" key="6">
    <source>
        <dbReference type="Pfam" id="PF13664"/>
    </source>
</evidence>
<dbReference type="AlphaFoldDB" id="A0A917HAN8"/>
<feature type="transmembrane region" description="Helical" evidence="5">
    <location>
        <begin position="45"/>
        <end position="64"/>
    </location>
</feature>
<name>A0A917HAN8_9BACT</name>
<keyword evidence="2 5" id="KW-0812">Transmembrane</keyword>
<proteinExistence type="predicted"/>
<dbReference type="Proteomes" id="UP000647241">
    <property type="component" value="Unassembled WGS sequence"/>
</dbReference>